<dbReference type="GO" id="GO:0048476">
    <property type="term" value="C:Holliday junction resolvase complex"/>
    <property type="evidence" value="ECO:0007669"/>
    <property type="project" value="UniProtKB-UniRule"/>
</dbReference>
<dbReference type="EMBL" id="JACRSN010000012">
    <property type="protein sequence ID" value="MBC8534119.1"/>
    <property type="molecule type" value="Genomic_DNA"/>
</dbReference>
<evidence type="ECO:0000256" key="5">
    <source>
        <dbReference type="ARBA" id="ARBA00023204"/>
    </source>
</evidence>
<comment type="caution">
    <text evidence="6">Lacks conserved residue(s) required for the propagation of feature annotation.</text>
</comment>
<evidence type="ECO:0000256" key="4">
    <source>
        <dbReference type="ARBA" id="ARBA00023172"/>
    </source>
</evidence>
<dbReference type="InterPro" id="IPR010994">
    <property type="entry name" value="RuvA_2-like"/>
</dbReference>
<dbReference type="InterPro" id="IPR036267">
    <property type="entry name" value="RuvA_C_sf"/>
</dbReference>
<dbReference type="GO" id="GO:0005737">
    <property type="term" value="C:cytoplasm"/>
    <property type="evidence" value="ECO:0007669"/>
    <property type="project" value="UniProtKB-SubCell"/>
</dbReference>
<feature type="domain" description="Helix-hairpin-helix DNA-binding motif class 1" evidence="7">
    <location>
        <begin position="73"/>
        <end position="92"/>
    </location>
</feature>
<feature type="region of interest" description="Domain III" evidence="6">
    <location>
        <begin position="159"/>
        <end position="203"/>
    </location>
</feature>
<dbReference type="GO" id="GO:0006310">
    <property type="term" value="P:DNA recombination"/>
    <property type="evidence" value="ECO:0007669"/>
    <property type="project" value="UniProtKB-UniRule"/>
</dbReference>
<keyword evidence="4 6" id="KW-0233">DNA recombination</keyword>
<organism evidence="8 9">
    <name type="scientific">Yeguia hominis</name>
    <dbReference type="NCBI Taxonomy" id="2763662"/>
    <lineage>
        <taxon>Bacteria</taxon>
        <taxon>Bacillati</taxon>
        <taxon>Bacillota</taxon>
        <taxon>Clostridia</taxon>
        <taxon>Eubacteriales</taxon>
        <taxon>Yeguiaceae</taxon>
        <taxon>Yeguia</taxon>
    </lineage>
</organism>
<feature type="domain" description="Helix-hairpin-helix DNA-binding motif class 1" evidence="7">
    <location>
        <begin position="108"/>
        <end position="127"/>
    </location>
</feature>
<dbReference type="NCBIfam" id="TIGR00084">
    <property type="entry name" value="ruvA"/>
    <property type="match status" value="1"/>
</dbReference>
<evidence type="ECO:0000313" key="8">
    <source>
        <dbReference type="EMBL" id="MBC8534119.1"/>
    </source>
</evidence>
<proteinExistence type="inferred from homology"/>
<dbReference type="AlphaFoldDB" id="A0A926DB49"/>
<evidence type="ECO:0000259" key="7">
    <source>
        <dbReference type="SMART" id="SM00278"/>
    </source>
</evidence>
<sequence length="203" mass="20882">MFYSIRGVLTHMEPGITVIECGGVGFKCLTSLSTQRAMPKLGEAATLFTSLNVREDALDLFGFATRAEQNCFRLLTAISGVGPKAALAVLSELTPEQVALAAAAGDSKAFTRASGVGPKLAQRIVLELKDKAGKLAAAQENLAPGVSAAVSVSASSGAAEAVSALTVLGYTPSEAAAAVGKLDSSLPVEELIRLSLRSMMQKN</sequence>
<dbReference type="InterPro" id="IPR013849">
    <property type="entry name" value="DNA_helicase_Holl-junc_RuvA_I"/>
</dbReference>
<dbReference type="InterPro" id="IPR011114">
    <property type="entry name" value="RuvA_C"/>
</dbReference>
<dbReference type="GO" id="GO:0009379">
    <property type="term" value="C:Holliday junction helicase complex"/>
    <property type="evidence" value="ECO:0007669"/>
    <property type="project" value="InterPro"/>
</dbReference>
<reference evidence="8" key="1">
    <citation type="submission" date="2020-08" db="EMBL/GenBank/DDBJ databases">
        <title>Genome public.</title>
        <authorList>
            <person name="Liu C."/>
            <person name="Sun Q."/>
        </authorList>
    </citation>
    <scope>NUCLEOTIDE SEQUENCE</scope>
    <source>
        <strain evidence="8">NSJ-40</strain>
    </source>
</reference>
<dbReference type="InterPro" id="IPR003583">
    <property type="entry name" value="Hlx-hairpin-Hlx_DNA-bd_motif"/>
</dbReference>
<gene>
    <name evidence="6 8" type="primary">ruvA</name>
    <name evidence="8" type="ORF">IAG03_08935</name>
</gene>
<dbReference type="SUPFAM" id="SSF50249">
    <property type="entry name" value="Nucleic acid-binding proteins"/>
    <property type="match status" value="1"/>
</dbReference>
<dbReference type="Gene3D" id="1.10.150.20">
    <property type="entry name" value="5' to 3' exonuclease, C-terminal subdomain"/>
    <property type="match status" value="1"/>
</dbReference>
<feature type="region of interest" description="Domain I" evidence="6">
    <location>
        <begin position="1"/>
        <end position="64"/>
    </location>
</feature>
<evidence type="ECO:0000256" key="3">
    <source>
        <dbReference type="ARBA" id="ARBA00023125"/>
    </source>
</evidence>
<dbReference type="RefSeq" id="WP_249319777.1">
    <property type="nucleotide sequence ID" value="NZ_JACRSN010000012.1"/>
</dbReference>
<dbReference type="SUPFAM" id="SSF46929">
    <property type="entry name" value="DNA helicase RuvA subunit, C-terminal domain"/>
    <property type="match status" value="1"/>
</dbReference>
<dbReference type="Pfam" id="PF07499">
    <property type="entry name" value="RuvA_C"/>
    <property type="match status" value="1"/>
</dbReference>
<dbReference type="SMART" id="SM00278">
    <property type="entry name" value="HhH1"/>
    <property type="match status" value="2"/>
</dbReference>
<dbReference type="HAMAP" id="MF_00031">
    <property type="entry name" value="DNA_HJ_migration_RuvA"/>
    <property type="match status" value="1"/>
</dbReference>
<dbReference type="GO" id="GO:0000400">
    <property type="term" value="F:four-way junction DNA binding"/>
    <property type="evidence" value="ECO:0007669"/>
    <property type="project" value="UniProtKB-UniRule"/>
</dbReference>
<dbReference type="Gene3D" id="2.40.50.140">
    <property type="entry name" value="Nucleic acid-binding proteins"/>
    <property type="match status" value="1"/>
</dbReference>
<keyword evidence="1 6" id="KW-0963">Cytoplasm</keyword>
<evidence type="ECO:0000313" key="9">
    <source>
        <dbReference type="Proteomes" id="UP000651482"/>
    </source>
</evidence>
<comment type="domain">
    <text evidence="6">Has three domains with a flexible linker between the domains II and III and assumes an 'L' shape. Domain III is highly mobile and contacts RuvB.</text>
</comment>
<dbReference type="InterPro" id="IPR012340">
    <property type="entry name" value="NA-bd_OB-fold"/>
</dbReference>
<dbReference type="Proteomes" id="UP000651482">
    <property type="component" value="Unassembled WGS sequence"/>
</dbReference>
<accession>A0A926DB49</accession>
<comment type="function">
    <text evidence="6">The RuvA-RuvB-RuvC complex processes Holliday junction (HJ) DNA during genetic recombination and DNA repair, while the RuvA-RuvB complex plays an important role in the rescue of blocked DNA replication forks via replication fork reversal (RFR). RuvA specifically binds to HJ cruciform DNA, conferring on it an open structure. The RuvB hexamer acts as an ATP-dependent pump, pulling dsDNA into and through the RuvAB complex. HJ branch migration allows RuvC to scan DNA until it finds its consensus sequence, where it cleaves and resolves the cruciform DNA.</text>
</comment>
<keyword evidence="2 6" id="KW-0227">DNA damage</keyword>
<protein>
    <recommendedName>
        <fullName evidence="6">Holliday junction branch migration complex subunit RuvA</fullName>
    </recommendedName>
</protein>
<dbReference type="InterPro" id="IPR000085">
    <property type="entry name" value="RuvA"/>
</dbReference>
<keyword evidence="3 6" id="KW-0238">DNA-binding</keyword>
<dbReference type="CDD" id="cd14332">
    <property type="entry name" value="UBA_RuvA_C"/>
    <property type="match status" value="1"/>
</dbReference>
<comment type="subcellular location">
    <subcellularLocation>
        <location evidence="6">Cytoplasm</location>
    </subcellularLocation>
</comment>
<keyword evidence="9" id="KW-1185">Reference proteome</keyword>
<name>A0A926DB49_9FIRM</name>
<dbReference type="SUPFAM" id="SSF47781">
    <property type="entry name" value="RuvA domain 2-like"/>
    <property type="match status" value="1"/>
</dbReference>
<evidence type="ECO:0000256" key="1">
    <source>
        <dbReference type="ARBA" id="ARBA00022490"/>
    </source>
</evidence>
<dbReference type="Pfam" id="PF01330">
    <property type="entry name" value="RuvA_N"/>
    <property type="match status" value="1"/>
</dbReference>
<keyword evidence="5 6" id="KW-0234">DNA repair</keyword>
<dbReference type="GO" id="GO:0009378">
    <property type="term" value="F:four-way junction helicase activity"/>
    <property type="evidence" value="ECO:0007669"/>
    <property type="project" value="InterPro"/>
</dbReference>
<evidence type="ECO:0000256" key="6">
    <source>
        <dbReference type="HAMAP-Rule" id="MF_00031"/>
    </source>
</evidence>
<dbReference type="GO" id="GO:0005524">
    <property type="term" value="F:ATP binding"/>
    <property type="evidence" value="ECO:0007669"/>
    <property type="project" value="InterPro"/>
</dbReference>
<comment type="subunit">
    <text evidence="6">Homotetramer. Forms an RuvA(8)-RuvB(12)-Holliday junction (HJ) complex. HJ DNA is sandwiched between 2 RuvA tetramers; dsDNA enters through RuvA and exits via RuvB. An RuvB hexamer assembles on each DNA strand where it exits the tetramer. Each RuvB hexamer is contacted by two RuvA subunits (via domain III) on 2 adjacent RuvB subunits; this complex drives branch migration. In the full resolvosome a probable DNA-RuvA(4)-RuvB(12)-RuvC(2) complex forms which resolves the HJ.</text>
</comment>
<dbReference type="Gene3D" id="1.10.8.10">
    <property type="entry name" value="DNA helicase RuvA subunit, C-terminal domain"/>
    <property type="match status" value="1"/>
</dbReference>
<dbReference type="GO" id="GO:0006281">
    <property type="term" value="P:DNA repair"/>
    <property type="evidence" value="ECO:0007669"/>
    <property type="project" value="UniProtKB-UniRule"/>
</dbReference>
<dbReference type="Pfam" id="PF14520">
    <property type="entry name" value="HHH_5"/>
    <property type="match status" value="1"/>
</dbReference>
<comment type="caution">
    <text evidence="8">The sequence shown here is derived from an EMBL/GenBank/DDBJ whole genome shotgun (WGS) entry which is preliminary data.</text>
</comment>
<comment type="similarity">
    <text evidence="6">Belongs to the RuvA family.</text>
</comment>
<evidence type="ECO:0000256" key="2">
    <source>
        <dbReference type="ARBA" id="ARBA00022763"/>
    </source>
</evidence>